<proteinExistence type="predicted"/>
<dbReference type="EMBL" id="JADYXP020000007">
    <property type="protein sequence ID" value="KAL0119784.1"/>
    <property type="molecule type" value="Genomic_DNA"/>
</dbReference>
<keyword evidence="2" id="KW-1185">Reference proteome</keyword>
<evidence type="ECO:0000313" key="2">
    <source>
        <dbReference type="Proteomes" id="UP001430953"/>
    </source>
</evidence>
<protein>
    <submittedName>
        <fullName evidence="1">Uncharacterized protein</fullName>
    </submittedName>
</protein>
<dbReference type="AlphaFoldDB" id="A0AAW2FUW7"/>
<gene>
    <name evidence="1" type="ORF">PUN28_007907</name>
</gene>
<comment type="caution">
    <text evidence="1">The sequence shown here is derived from an EMBL/GenBank/DDBJ whole genome shotgun (WGS) entry which is preliminary data.</text>
</comment>
<name>A0AAW2FUW7_9HYME</name>
<evidence type="ECO:0000313" key="1">
    <source>
        <dbReference type="EMBL" id="KAL0119784.1"/>
    </source>
</evidence>
<sequence>MPQLIPHVRISIYFYSAIDDRHDAIEMRLQKLMWYLESEHLRSRSSAYKDAERFVARNDTSCKKSAFSIATIIVRPIDCDQRNIKCSLAIYCERSRTTVCSRNVKYYRRIN</sequence>
<reference evidence="1 2" key="1">
    <citation type="submission" date="2023-03" db="EMBL/GenBank/DDBJ databases">
        <title>High recombination rates correlate with genetic variation in Cardiocondyla obscurior ants.</title>
        <authorList>
            <person name="Errbii M."/>
        </authorList>
    </citation>
    <scope>NUCLEOTIDE SEQUENCE [LARGE SCALE GENOMIC DNA]</scope>
    <source>
        <strain evidence="1">Alpha-2009</strain>
        <tissue evidence="1">Whole body</tissue>
    </source>
</reference>
<organism evidence="1 2">
    <name type="scientific">Cardiocondyla obscurior</name>
    <dbReference type="NCBI Taxonomy" id="286306"/>
    <lineage>
        <taxon>Eukaryota</taxon>
        <taxon>Metazoa</taxon>
        <taxon>Ecdysozoa</taxon>
        <taxon>Arthropoda</taxon>
        <taxon>Hexapoda</taxon>
        <taxon>Insecta</taxon>
        <taxon>Pterygota</taxon>
        <taxon>Neoptera</taxon>
        <taxon>Endopterygota</taxon>
        <taxon>Hymenoptera</taxon>
        <taxon>Apocrita</taxon>
        <taxon>Aculeata</taxon>
        <taxon>Formicoidea</taxon>
        <taxon>Formicidae</taxon>
        <taxon>Myrmicinae</taxon>
        <taxon>Cardiocondyla</taxon>
    </lineage>
</organism>
<accession>A0AAW2FUW7</accession>
<dbReference type="Proteomes" id="UP001430953">
    <property type="component" value="Unassembled WGS sequence"/>
</dbReference>